<evidence type="ECO:0000313" key="3">
    <source>
        <dbReference type="Proteomes" id="UP000243406"/>
    </source>
</evidence>
<feature type="domain" description="FAD dependent oxidoreductase" evidence="1">
    <location>
        <begin position="29"/>
        <end position="381"/>
    </location>
</feature>
<dbReference type="SUPFAM" id="SSF51905">
    <property type="entry name" value="FAD/NAD(P)-binding domain"/>
    <property type="match status" value="1"/>
</dbReference>
<dbReference type="EMBL" id="FUYN01000003">
    <property type="protein sequence ID" value="SKB51012.1"/>
    <property type="molecule type" value="Genomic_DNA"/>
</dbReference>
<evidence type="ECO:0000259" key="1">
    <source>
        <dbReference type="Pfam" id="PF01266"/>
    </source>
</evidence>
<keyword evidence="3" id="KW-1185">Reference proteome</keyword>
<dbReference type="InterPro" id="IPR036188">
    <property type="entry name" value="FAD/NAD-bd_sf"/>
</dbReference>
<protein>
    <submittedName>
        <fullName evidence="2">Glycine/D-amino acid oxidase</fullName>
    </submittedName>
</protein>
<dbReference type="AlphaFoldDB" id="A0A1T5BUG5"/>
<accession>A0A1T5BUG5</accession>
<name>A0A1T5BUG5_9FIRM</name>
<proteinExistence type="predicted"/>
<sequence length="399" mass="45103">MKLYEGNMYWPTTKKSIKYDSLNTDIDKDIAIIGAGMSGILCGYELAKRGHEVVLVEAEEIAKGSSSANTGLLQYSSDKMLYEFIDEIGKENAVLFYRMCHEAMKDLKTLSERLPERGDFVTRKSLYLASKIEDITKLKKEYKALLENDFPVEYIDSKALETDYGIKGTEALLTKEDAEVNPYKFILEISKEAVRLGLDIFENSKVLDIDKSDDCFIIKTKDGSIKAEKLVYATGYKASNYSEIKDGEINRTYALATEPISGDSWKDRCLIWETARPYFYARMTEDNRIILGGEDEEKDSITNSEEKLQKNTLKLLEKLTNLFPHIETKIEYSWNAVFGESDDGIPFIGQDTDDKDVYYCLGFGGNGTVYSMAGSKIIADLIEGKSNKYAHIVSLDRQG</sequence>
<dbReference type="RefSeq" id="WP_079589705.1">
    <property type="nucleotide sequence ID" value="NZ_FUYN01000003.1"/>
</dbReference>
<reference evidence="3" key="1">
    <citation type="submission" date="2017-02" db="EMBL/GenBank/DDBJ databases">
        <authorList>
            <person name="Varghese N."/>
            <person name="Submissions S."/>
        </authorList>
    </citation>
    <scope>NUCLEOTIDE SEQUENCE [LARGE SCALE GENOMIC DNA]</scope>
    <source>
        <strain evidence="3">ATCC 35199</strain>
    </source>
</reference>
<dbReference type="InterPro" id="IPR006076">
    <property type="entry name" value="FAD-dep_OxRdtase"/>
</dbReference>
<dbReference type="Pfam" id="PF01266">
    <property type="entry name" value="DAO"/>
    <property type="match status" value="1"/>
</dbReference>
<dbReference type="Proteomes" id="UP000243406">
    <property type="component" value="Unassembled WGS sequence"/>
</dbReference>
<dbReference type="Gene3D" id="3.30.9.10">
    <property type="entry name" value="D-Amino Acid Oxidase, subunit A, domain 2"/>
    <property type="match status" value="1"/>
</dbReference>
<evidence type="ECO:0000313" key="2">
    <source>
        <dbReference type="EMBL" id="SKB51012.1"/>
    </source>
</evidence>
<dbReference type="GO" id="GO:0005737">
    <property type="term" value="C:cytoplasm"/>
    <property type="evidence" value="ECO:0007669"/>
    <property type="project" value="TreeGrafter"/>
</dbReference>
<dbReference type="Gene3D" id="3.50.50.60">
    <property type="entry name" value="FAD/NAD(P)-binding domain"/>
    <property type="match status" value="1"/>
</dbReference>
<dbReference type="PANTHER" id="PTHR13847:SF201">
    <property type="entry name" value="PUTATIBE OXIDOREDUCTASE"/>
    <property type="match status" value="1"/>
</dbReference>
<dbReference type="PANTHER" id="PTHR13847">
    <property type="entry name" value="SARCOSINE DEHYDROGENASE-RELATED"/>
    <property type="match status" value="1"/>
</dbReference>
<dbReference type="OrthoDB" id="571248at2"/>
<gene>
    <name evidence="2" type="ORF">SAMN02745120_1890</name>
</gene>
<organism evidence="2 3">
    <name type="scientific">Acetoanaerobium noterae</name>
    <dbReference type="NCBI Taxonomy" id="745369"/>
    <lineage>
        <taxon>Bacteria</taxon>
        <taxon>Bacillati</taxon>
        <taxon>Bacillota</taxon>
        <taxon>Clostridia</taxon>
        <taxon>Peptostreptococcales</taxon>
        <taxon>Filifactoraceae</taxon>
        <taxon>Acetoanaerobium</taxon>
    </lineage>
</organism>